<dbReference type="OrthoDB" id="10251508at2759"/>
<name>A0A5B0RHY3_PUCGR</name>
<dbReference type="EMBL" id="VSWC01000092">
    <property type="protein sequence ID" value="KAA1091037.1"/>
    <property type="molecule type" value="Genomic_DNA"/>
</dbReference>
<keyword evidence="8" id="KW-0406">Ion transport</keyword>
<keyword evidence="7 11" id="KW-1133">Transmembrane helix</keyword>
<dbReference type="GO" id="GO:0045016">
    <property type="term" value="P:mitochondrial magnesium ion transmembrane transport"/>
    <property type="evidence" value="ECO:0007669"/>
    <property type="project" value="TreeGrafter"/>
</dbReference>
<dbReference type="Proteomes" id="UP000324748">
    <property type="component" value="Unassembled WGS sequence"/>
</dbReference>
<reference evidence="14 15" key="1">
    <citation type="submission" date="2019-05" db="EMBL/GenBank/DDBJ databases">
        <title>Emergence of the Ug99 lineage of the wheat stem rust pathogen through somatic hybridization.</title>
        <authorList>
            <person name="Li F."/>
            <person name="Upadhyaya N.M."/>
            <person name="Sperschneider J."/>
            <person name="Matny O."/>
            <person name="Nguyen-Phuc H."/>
            <person name="Mago R."/>
            <person name="Raley C."/>
            <person name="Miller M.E."/>
            <person name="Silverstein K.A.T."/>
            <person name="Henningsen E."/>
            <person name="Hirsch C.D."/>
            <person name="Visser B."/>
            <person name="Pretorius Z.A."/>
            <person name="Steffenson B.J."/>
            <person name="Schwessinger B."/>
            <person name="Dodds P.N."/>
            <person name="Figueroa M."/>
        </authorList>
    </citation>
    <scope>NUCLEOTIDE SEQUENCE [LARGE SCALE GENOMIC DNA]</scope>
    <source>
        <strain evidence="12">21-0</strain>
        <strain evidence="13 15">Ug99</strain>
    </source>
</reference>
<keyword evidence="5" id="KW-0460">Magnesium</keyword>
<feature type="region of interest" description="Disordered" evidence="10">
    <location>
        <begin position="24"/>
        <end position="45"/>
    </location>
</feature>
<feature type="transmembrane region" description="Helical" evidence="11">
    <location>
        <begin position="397"/>
        <end position="421"/>
    </location>
</feature>
<gene>
    <name evidence="13" type="primary">MRS2_1</name>
    <name evidence="12" type="ORF">PGT21_021526</name>
    <name evidence="13" type="ORF">PGTUg99_009847</name>
</gene>
<evidence type="ECO:0000256" key="1">
    <source>
        <dbReference type="ARBA" id="ARBA00004141"/>
    </source>
</evidence>
<dbReference type="Pfam" id="PF22099">
    <property type="entry name" value="MRS2-like"/>
    <property type="match status" value="1"/>
</dbReference>
<protein>
    <submittedName>
        <fullName evidence="13">Magnesium ion transporter</fullName>
    </submittedName>
</protein>
<evidence type="ECO:0000313" key="14">
    <source>
        <dbReference type="Proteomes" id="UP000324748"/>
    </source>
</evidence>
<organism evidence="13 15">
    <name type="scientific">Puccinia graminis f. sp. tritici</name>
    <dbReference type="NCBI Taxonomy" id="56615"/>
    <lineage>
        <taxon>Eukaryota</taxon>
        <taxon>Fungi</taxon>
        <taxon>Dikarya</taxon>
        <taxon>Basidiomycota</taxon>
        <taxon>Pucciniomycotina</taxon>
        <taxon>Pucciniomycetes</taxon>
        <taxon>Pucciniales</taxon>
        <taxon>Pucciniaceae</taxon>
        <taxon>Puccinia</taxon>
    </lineage>
</organism>
<evidence type="ECO:0000256" key="11">
    <source>
        <dbReference type="SAM" id="Phobius"/>
    </source>
</evidence>
<dbReference type="Proteomes" id="UP000325313">
    <property type="component" value="Unassembled WGS sequence"/>
</dbReference>
<keyword evidence="3" id="KW-0813">Transport</keyword>
<dbReference type="GO" id="GO:0015095">
    <property type="term" value="F:magnesium ion transmembrane transporter activity"/>
    <property type="evidence" value="ECO:0007669"/>
    <property type="project" value="TreeGrafter"/>
</dbReference>
<sequence>MLSCSLARGSYRKSQIVRSIAQETWVSTPTDPRDSPGIQPRSTPPIPIRFPVKSMGERNIMRFNGMESQSMRRPQTDIYYTEISWQGITGPGQIASRAGFCCDKGIQPKDLRLLESNFSGTSLWLRGEAIIINTNGFRAVVTAESVAMLNDPHVTYNQYQHFPVKKSGNEGLAFSHRQEFTSNLLRGISNFSGEQRGTVKEEKSAYDFEYSFKLLALRSILEVMFLSLEKDLEVMKVSIELLLNTLEKEIRSKTVEKLLVSAHQLRDFTGKCVNLKNCLDKMSEQASQYFQSRENPAIRKAFAETEEEQALNVIHHTDLLTLIEQYSADEIIEEVGIMMRHLQMKEDTANLIINTNQLDLVYLGLKLEVLAVGVTLGALLTGTFGMNLKSGIEETDWAFAIASVIIFTLSGGVILVGLVYVRNIGRNL</sequence>
<keyword evidence="4 11" id="KW-0812">Transmembrane</keyword>
<comment type="similarity">
    <text evidence="2">Belongs to the CorA metal ion transporter (MIT) (TC 1.A.35) family.</text>
</comment>
<accession>A0A5B0RHY3</accession>
<dbReference type="AlphaFoldDB" id="A0A5B0RHY3"/>
<comment type="caution">
    <text evidence="13">The sequence shown here is derived from an EMBL/GenBank/DDBJ whole genome shotgun (WGS) entry which is preliminary data.</text>
</comment>
<keyword evidence="6" id="KW-0809">Transit peptide</keyword>
<keyword evidence="9 11" id="KW-0472">Membrane</keyword>
<evidence type="ECO:0000256" key="5">
    <source>
        <dbReference type="ARBA" id="ARBA00022842"/>
    </source>
</evidence>
<keyword evidence="14" id="KW-1185">Reference proteome</keyword>
<evidence type="ECO:0000256" key="2">
    <source>
        <dbReference type="ARBA" id="ARBA00009765"/>
    </source>
</evidence>
<evidence type="ECO:0000313" key="15">
    <source>
        <dbReference type="Proteomes" id="UP000325313"/>
    </source>
</evidence>
<proteinExistence type="inferred from homology"/>
<evidence type="ECO:0000256" key="4">
    <source>
        <dbReference type="ARBA" id="ARBA00022692"/>
    </source>
</evidence>
<evidence type="ECO:0000256" key="10">
    <source>
        <dbReference type="SAM" id="MobiDB-lite"/>
    </source>
</evidence>
<feature type="transmembrane region" description="Helical" evidence="11">
    <location>
        <begin position="360"/>
        <end position="385"/>
    </location>
</feature>
<dbReference type="Gene3D" id="1.20.58.340">
    <property type="entry name" value="Magnesium transport protein CorA, transmembrane region"/>
    <property type="match status" value="1"/>
</dbReference>
<evidence type="ECO:0000256" key="3">
    <source>
        <dbReference type="ARBA" id="ARBA00022448"/>
    </source>
</evidence>
<evidence type="ECO:0000256" key="9">
    <source>
        <dbReference type="ARBA" id="ARBA00023136"/>
    </source>
</evidence>
<evidence type="ECO:0000256" key="7">
    <source>
        <dbReference type="ARBA" id="ARBA00022989"/>
    </source>
</evidence>
<dbReference type="Gene3D" id="2.40.128.330">
    <property type="match status" value="1"/>
</dbReference>
<evidence type="ECO:0000256" key="6">
    <source>
        <dbReference type="ARBA" id="ARBA00022946"/>
    </source>
</evidence>
<dbReference type="EMBL" id="VDEP01000178">
    <property type="protein sequence ID" value="KAA1125426.1"/>
    <property type="molecule type" value="Genomic_DNA"/>
</dbReference>
<evidence type="ECO:0000313" key="13">
    <source>
        <dbReference type="EMBL" id="KAA1125426.1"/>
    </source>
</evidence>
<dbReference type="PANTHER" id="PTHR13890:SF0">
    <property type="entry name" value="MAGNESIUM TRANSPORTER MRS2 HOMOLOG, MITOCHONDRIAL"/>
    <property type="match status" value="1"/>
</dbReference>
<dbReference type="InterPro" id="IPR039204">
    <property type="entry name" value="MRS2-like"/>
</dbReference>
<dbReference type="PANTHER" id="PTHR13890">
    <property type="entry name" value="RNA SPLICING PROTEIN MRS2, MITOCHONDRIAL"/>
    <property type="match status" value="1"/>
</dbReference>
<evidence type="ECO:0000313" key="12">
    <source>
        <dbReference type="EMBL" id="KAA1091037.1"/>
    </source>
</evidence>
<dbReference type="GO" id="GO:0005743">
    <property type="term" value="C:mitochondrial inner membrane"/>
    <property type="evidence" value="ECO:0007669"/>
    <property type="project" value="TreeGrafter"/>
</dbReference>
<evidence type="ECO:0000256" key="8">
    <source>
        <dbReference type="ARBA" id="ARBA00023065"/>
    </source>
</evidence>
<comment type="subcellular location">
    <subcellularLocation>
        <location evidence="1">Membrane</location>
        <topology evidence="1">Multi-pass membrane protein</topology>
    </subcellularLocation>
</comment>